<name>A0ABP7G0J9_9MICO</name>
<dbReference type="Gene3D" id="3.30.565.10">
    <property type="entry name" value="Histidine kinase-like ATPase, C-terminal domain"/>
    <property type="match status" value="1"/>
</dbReference>
<keyword evidence="4" id="KW-0472">Membrane</keyword>
<dbReference type="SUPFAM" id="SSF55874">
    <property type="entry name" value="ATPase domain of HSP90 chaperone/DNA topoisomerase II/histidine kinase"/>
    <property type="match status" value="1"/>
</dbReference>
<dbReference type="PROSITE" id="PS50109">
    <property type="entry name" value="HIS_KIN"/>
    <property type="match status" value="1"/>
</dbReference>
<dbReference type="InterPro" id="IPR050482">
    <property type="entry name" value="Sensor_HK_TwoCompSys"/>
</dbReference>
<keyword evidence="1" id="KW-0808">Transferase</keyword>
<dbReference type="PIRSF" id="PIRSF037434">
    <property type="entry name" value="STHK_ChrS"/>
    <property type="match status" value="1"/>
</dbReference>
<dbReference type="Pfam" id="PF02518">
    <property type="entry name" value="HATPase_c"/>
    <property type="match status" value="1"/>
</dbReference>
<dbReference type="Gene3D" id="1.20.5.1930">
    <property type="match status" value="1"/>
</dbReference>
<proteinExistence type="predicted"/>
<keyword evidence="7" id="KW-1185">Reference proteome</keyword>
<evidence type="ECO:0000256" key="2">
    <source>
        <dbReference type="ARBA" id="ARBA00022777"/>
    </source>
</evidence>
<accession>A0ABP7G0J9</accession>
<keyword evidence="4" id="KW-1133">Transmembrane helix</keyword>
<feature type="transmembrane region" description="Helical" evidence="4">
    <location>
        <begin position="55"/>
        <end position="74"/>
    </location>
</feature>
<keyword evidence="4" id="KW-0812">Transmembrane</keyword>
<feature type="transmembrane region" description="Helical" evidence="4">
    <location>
        <begin position="86"/>
        <end position="112"/>
    </location>
</feature>
<protein>
    <submittedName>
        <fullName evidence="6">Sensor histidine kinase</fullName>
    </submittedName>
</protein>
<dbReference type="InterPro" id="IPR036890">
    <property type="entry name" value="HATPase_C_sf"/>
</dbReference>
<organism evidence="6 7">
    <name type="scientific">Leifsonella bigeumensis</name>
    <dbReference type="NCBI Taxonomy" id="433643"/>
    <lineage>
        <taxon>Bacteria</taxon>
        <taxon>Bacillati</taxon>
        <taxon>Actinomycetota</taxon>
        <taxon>Actinomycetes</taxon>
        <taxon>Micrococcales</taxon>
        <taxon>Microbacteriaceae</taxon>
        <taxon>Leifsonella</taxon>
    </lineage>
</organism>
<dbReference type="InterPro" id="IPR011712">
    <property type="entry name" value="Sig_transdc_His_kin_sub3_dim/P"/>
</dbReference>
<dbReference type="SMART" id="SM00387">
    <property type="entry name" value="HATPase_c"/>
    <property type="match status" value="1"/>
</dbReference>
<keyword evidence="2 6" id="KW-0418">Kinase</keyword>
<evidence type="ECO:0000256" key="4">
    <source>
        <dbReference type="SAM" id="Phobius"/>
    </source>
</evidence>
<evidence type="ECO:0000313" key="6">
    <source>
        <dbReference type="EMBL" id="GAA3748628.1"/>
    </source>
</evidence>
<dbReference type="Proteomes" id="UP001501004">
    <property type="component" value="Unassembled WGS sequence"/>
</dbReference>
<dbReference type="Pfam" id="PF07730">
    <property type="entry name" value="HisKA_3"/>
    <property type="match status" value="1"/>
</dbReference>
<dbReference type="PANTHER" id="PTHR24421:SF62">
    <property type="entry name" value="SENSORY TRANSDUCTION HISTIDINE KINASE"/>
    <property type="match status" value="1"/>
</dbReference>
<sequence length="401" mass="42512">MTESDATHGGDRPSAAPSLTPMFLAMRIALHTLVVLLTIFVAVRSAIAPPVHASWVIALSIVLLTTYVGGAFLARTGVGRGVQLLWLALVTLEGLTLAVLTPDAAFLVFPLFFLQLHLLAPRWAIAAVAASTIVTVLALSLHIGWSISGMLGPTIGAAVAVVIGLGYRALYRQNEERQALIDELLTTRVALAVRERETGVLEERSRLAREIHDTVAQGLSSIQLLLHAAERDGVADGALDHVRLARATAAEGLAETRRFIRELAPPALDGQSLPDALSRLAESASRDGLTATLHLSGEPTALTMSLETTLLRIAQASLANVAQHAQATRAELTLTMLDDWVGLDIVDDGRGFDPRAVVERGSFGLRALRERVEAQGGTLTIESGPDRGTAIAVSFPIAEAS</sequence>
<evidence type="ECO:0000259" key="5">
    <source>
        <dbReference type="PROSITE" id="PS50109"/>
    </source>
</evidence>
<dbReference type="RefSeq" id="WP_344757298.1">
    <property type="nucleotide sequence ID" value="NZ_BAABAE010000004.1"/>
</dbReference>
<dbReference type="InterPro" id="IPR017205">
    <property type="entry name" value="Sig_transdc_His_kinase_ChrS"/>
</dbReference>
<evidence type="ECO:0000256" key="1">
    <source>
        <dbReference type="ARBA" id="ARBA00022679"/>
    </source>
</evidence>
<comment type="caution">
    <text evidence="6">The sequence shown here is derived from an EMBL/GenBank/DDBJ whole genome shotgun (WGS) entry which is preliminary data.</text>
</comment>
<reference evidence="7" key="1">
    <citation type="journal article" date="2019" name="Int. J. Syst. Evol. Microbiol.">
        <title>The Global Catalogue of Microorganisms (GCM) 10K type strain sequencing project: providing services to taxonomists for standard genome sequencing and annotation.</title>
        <authorList>
            <consortium name="The Broad Institute Genomics Platform"/>
            <consortium name="The Broad Institute Genome Sequencing Center for Infectious Disease"/>
            <person name="Wu L."/>
            <person name="Ma J."/>
        </authorList>
    </citation>
    <scope>NUCLEOTIDE SEQUENCE [LARGE SCALE GENOMIC DNA]</scope>
    <source>
        <strain evidence="7">JCM 16949</strain>
    </source>
</reference>
<evidence type="ECO:0000313" key="7">
    <source>
        <dbReference type="Proteomes" id="UP001501004"/>
    </source>
</evidence>
<feature type="transmembrane region" description="Helical" evidence="4">
    <location>
        <begin position="22"/>
        <end position="43"/>
    </location>
</feature>
<dbReference type="InterPro" id="IPR005467">
    <property type="entry name" value="His_kinase_dom"/>
</dbReference>
<feature type="transmembrane region" description="Helical" evidence="4">
    <location>
        <begin position="124"/>
        <end position="145"/>
    </location>
</feature>
<dbReference type="PANTHER" id="PTHR24421">
    <property type="entry name" value="NITRATE/NITRITE SENSOR PROTEIN NARX-RELATED"/>
    <property type="match status" value="1"/>
</dbReference>
<evidence type="ECO:0000256" key="3">
    <source>
        <dbReference type="ARBA" id="ARBA00023012"/>
    </source>
</evidence>
<dbReference type="CDD" id="cd16917">
    <property type="entry name" value="HATPase_UhpB-NarQ-NarX-like"/>
    <property type="match status" value="1"/>
</dbReference>
<gene>
    <name evidence="6" type="ORF">GCM10022239_25010</name>
</gene>
<feature type="domain" description="Histidine kinase" evidence="5">
    <location>
        <begin position="206"/>
        <end position="399"/>
    </location>
</feature>
<keyword evidence="3" id="KW-0902">Two-component regulatory system</keyword>
<dbReference type="InterPro" id="IPR003594">
    <property type="entry name" value="HATPase_dom"/>
</dbReference>
<dbReference type="EMBL" id="BAABAE010000004">
    <property type="protein sequence ID" value="GAA3748628.1"/>
    <property type="molecule type" value="Genomic_DNA"/>
</dbReference>
<feature type="transmembrane region" description="Helical" evidence="4">
    <location>
        <begin position="151"/>
        <end position="170"/>
    </location>
</feature>
<dbReference type="GO" id="GO:0016301">
    <property type="term" value="F:kinase activity"/>
    <property type="evidence" value="ECO:0007669"/>
    <property type="project" value="UniProtKB-KW"/>
</dbReference>